<feature type="domain" description="Methyltransferase" evidence="1">
    <location>
        <begin position="49"/>
        <end position="148"/>
    </location>
</feature>
<dbReference type="Gene3D" id="3.40.50.150">
    <property type="entry name" value="Vaccinia Virus protein VP39"/>
    <property type="match status" value="1"/>
</dbReference>
<evidence type="ECO:0000259" key="1">
    <source>
        <dbReference type="Pfam" id="PF13649"/>
    </source>
</evidence>
<proteinExistence type="predicted"/>
<dbReference type="CDD" id="cd02440">
    <property type="entry name" value="AdoMet_MTases"/>
    <property type="match status" value="1"/>
</dbReference>
<dbReference type="GO" id="GO:0032259">
    <property type="term" value="P:methylation"/>
    <property type="evidence" value="ECO:0007669"/>
    <property type="project" value="UniProtKB-KW"/>
</dbReference>
<dbReference type="InterPro" id="IPR029063">
    <property type="entry name" value="SAM-dependent_MTases_sf"/>
</dbReference>
<sequence length="255" mass="28315">MTAPTTSLTPRDLLARWEEQQSAYVAHRENRFEVMLDVLRLHSPAEPTVLDLACGPGSIADRVLARLPGSRVVATDYDPVLARLAETVLGEYGERATVIDADLAEPGWSRRFTGWRFDAVLTSTALHWLSPQQLLGVYTELAAILPPGAVLLNADHLRFEAEHPTLAEVSARHDEQVQQAAFAAGASTWGEWWSLAGQLPDLAQRVAERERRFAERPPQPLAPLAFHLAALRTAGFTEVGTVWQYLDDYVVFARR</sequence>
<gene>
    <name evidence="2" type="ORF">ACFY05_43100</name>
</gene>
<dbReference type="PANTHER" id="PTHR43591:SF108">
    <property type="entry name" value="S-ADENOSYL-L-METHIONINE-DEPENDENT METHYLTRANSFERASE"/>
    <property type="match status" value="1"/>
</dbReference>
<dbReference type="RefSeq" id="WP_066951895.1">
    <property type="nucleotide sequence ID" value="NZ_BBYK01000101.1"/>
</dbReference>
<keyword evidence="3" id="KW-1185">Reference proteome</keyword>
<dbReference type="PANTHER" id="PTHR43591">
    <property type="entry name" value="METHYLTRANSFERASE"/>
    <property type="match status" value="1"/>
</dbReference>
<name>A0ABW6VKX0_MICFU</name>
<dbReference type="GO" id="GO:0008168">
    <property type="term" value="F:methyltransferase activity"/>
    <property type="evidence" value="ECO:0007669"/>
    <property type="project" value="UniProtKB-KW"/>
</dbReference>
<keyword evidence="2" id="KW-0489">Methyltransferase</keyword>
<keyword evidence="2" id="KW-0808">Transferase</keyword>
<evidence type="ECO:0000313" key="2">
    <source>
        <dbReference type="EMBL" id="MFF4779623.1"/>
    </source>
</evidence>
<dbReference type="Proteomes" id="UP001602119">
    <property type="component" value="Unassembled WGS sequence"/>
</dbReference>
<accession>A0ABW6VKX0</accession>
<reference evidence="2 3" key="1">
    <citation type="submission" date="2024-10" db="EMBL/GenBank/DDBJ databases">
        <title>The Natural Products Discovery Center: Release of the First 8490 Sequenced Strains for Exploring Actinobacteria Biosynthetic Diversity.</title>
        <authorList>
            <person name="Kalkreuter E."/>
            <person name="Kautsar S.A."/>
            <person name="Yang D."/>
            <person name="Bader C.D."/>
            <person name="Teijaro C.N."/>
            <person name="Fluegel L."/>
            <person name="Davis C.M."/>
            <person name="Simpson J.R."/>
            <person name="Lauterbach L."/>
            <person name="Steele A.D."/>
            <person name="Gui C."/>
            <person name="Meng S."/>
            <person name="Li G."/>
            <person name="Viehrig K."/>
            <person name="Ye F."/>
            <person name="Su P."/>
            <person name="Kiefer A.F."/>
            <person name="Nichols A."/>
            <person name="Cepeda A.J."/>
            <person name="Yan W."/>
            <person name="Fan B."/>
            <person name="Jiang Y."/>
            <person name="Adhikari A."/>
            <person name="Zheng C.-J."/>
            <person name="Schuster L."/>
            <person name="Cowan T.M."/>
            <person name="Smanski M.J."/>
            <person name="Chevrette M.G."/>
            <person name="De Carvalho L.P.S."/>
            <person name="Shen B."/>
        </authorList>
    </citation>
    <scope>NUCLEOTIDE SEQUENCE [LARGE SCALE GENOMIC DNA]</scope>
    <source>
        <strain evidence="2 3">NPDC001281</strain>
    </source>
</reference>
<protein>
    <submittedName>
        <fullName evidence="2">Class I SAM-dependent methyltransferase</fullName>
        <ecNumber evidence="2">2.1.-.-</ecNumber>
    </submittedName>
</protein>
<dbReference type="InterPro" id="IPR041698">
    <property type="entry name" value="Methyltransf_25"/>
</dbReference>
<organism evidence="2 3">
    <name type="scientific">Microtetraspora fusca</name>
    <dbReference type="NCBI Taxonomy" id="1997"/>
    <lineage>
        <taxon>Bacteria</taxon>
        <taxon>Bacillati</taxon>
        <taxon>Actinomycetota</taxon>
        <taxon>Actinomycetes</taxon>
        <taxon>Streptosporangiales</taxon>
        <taxon>Streptosporangiaceae</taxon>
        <taxon>Microtetraspora</taxon>
    </lineage>
</organism>
<comment type="caution">
    <text evidence="2">The sequence shown here is derived from an EMBL/GenBank/DDBJ whole genome shotgun (WGS) entry which is preliminary data.</text>
</comment>
<dbReference type="EMBL" id="JBIAXI010000059">
    <property type="protein sequence ID" value="MFF4779623.1"/>
    <property type="molecule type" value="Genomic_DNA"/>
</dbReference>
<dbReference type="SUPFAM" id="SSF53335">
    <property type="entry name" value="S-adenosyl-L-methionine-dependent methyltransferases"/>
    <property type="match status" value="1"/>
</dbReference>
<dbReference type="EC" id="2.1.-.-" evidence="2"/>
<evidence type="ECO:0000313" key="3">
    <source>
        <dbReference type="Proteomes" id="UP001602119"/>
    </source>
</evidence>
<dbReference type="Pfam" id="PF13649">
    <property type="entry name" value="Methyltransf_25"/>
    <property type="match status" value="1"/>
</dbReference>